<name>A0A2T4DVL3_9BACT</name>
<evidence type="ECO:0000256" key="1">
    <source>
        <dbReference type="SAM" id="Phobius"/>
    </source>
</evidence>
<gene>
    <name evidence="2" type="ORF">C9994_01460</name>
</gene>
<accession>A0A2T4DVL3</accession>
<organism evidence="2 3">
    <name type="scientific">Marivirga lumbricoides</name>
    <dbReference type="NCBI Taxonomy" id="1046115"/>
    <lineage>
        <taxon>Bacteria</taxon>
        <taxon>Pseudomonadati</taxon>
        <taxon>Bacteroidota</taxon>
        <taxon>Cytophagia</taxon>
        <taxon>Cytophagales</taxon>
        <taxon>Marivirgaceae</taxon>
        <taxon>Marivirga</taxon>
    </lineage>
</organism>
<keyword evidence="1" id="KW-0472">Membrane</keyword>
<dbReference type="AlphaFoldDB" id="A0A2T4DVL3"/>
<evidence type="ECO:0000313" key="2">
    <source>
        <dbReference type="EMBL" id="PTB97758.1"/>
    </source>
</evidence>
<sequence length="219" mass="25959">MRLNKLKIITIPILGAFIFYWVTTIFFNLPDNYIKLQFIGSEKIFNSSLFQKWSFFAPPPKHNDRLYYSFHSKDSSNTDTIVLEVVKPIIALKRKEAPFNARYEVMDYILNNSMIQLNDFLVDQRKRIEFNYPDSTEKEFIQPLMEFTWNNRDYLKAIQTLANYGEIVAVKNNIDLNKYHYKFYIVNESIKSFSDRSQKNAVISKTQSKIFESPLIKKS</sequence>
<keyword evidence="1" id="KW-0812">Transmembrane</keyword>
<protein>
    <submittedName>
        <fullName evidence="2">Uncharacterized protein</fullName>
    </submittedName>
</protein>
<feature type="transmembrane region" description="Helical" evidence="1">
    <location>
        <begin position="6"/>
        <end position="29"/>
    </location>
</feature>
<proteinExistence type="predicted"/>
<evidence type="ECO:0000313" key="3">
    <source>
        <dbReference type="Proteomes" id="UP000240608"/>
    </source>
</evidence>
<reference evidence="2 3" key="1">
    <citation type="submission" date="2018-03" db="EMBL/GenBank/DDBJ databases">
        <title>Cross-interface Injection: A General Nanoliter Liquid Handling Method Applied to Single Cells Genome Amplification Automated Nanoliter Liquid Handling Applied to Single Cell Multiple Displacement Amplification.</title>
        <authorList>
            <person name="Yun J."/>
            <person name="Xu P."/>
            <person name="Xu J."/>
            <person name="Dai X."/>
            <person name="Wang Y."/>
            <person name="Zheng X."/>
            <person name="Cao C."/>
            <person name="Yi Q."/>
            <person name="Zhu Y."/>
            <person name="Wang L."/>
            <person name="Dong Z."/>
            <person name="Huang Y."/>
            <person name="Huang L."/>
            <person name="Du W."/>
        </authorList>
    </citation>
    <scope>NUCLEOTIDE SEQUENCE [LARGE SCALE GENOMIC DNA]</scope>
    <source>
        <strain evidence="2 3">Z-D1-2</strain>
    </source>
</reference>
<dbReference type="Proteomes" id="UP000240608">
    <property type="component" value="Unassembled WGS sequence"/>
</dbReference>
<comment type="caution">
    <text evidence="2">The sequence shown here is derived from an EMBL/GenBank/DDBJ whole genome shotgun (WGS) entry which is preliminary data.</text>
</comment>
<dbReference type="EMBL" id="PYVU01000006">
    <property type="protein sequence ID" value="PTB97758.1"/>
    <property type="molecule type" value="Genomic_DNA"/>
</dbReference>
<keyword evidence="1" id="KW-1133">Transmembrane helix</keyword>